<dbReference type="InterPro" id="IPR017871">
    <property type="entry name" value="ABC_transporter-like_CS"/>
</dbReference>
<evidence type="ECO:0000256" key="9">
    <source>
        <dbReference type="ARBA" id="ARBA00023136"/>
    </source>
</evidence>
<dbReference type="Pfam" id="PF12558">
    <property type="entry name" value="DUF3744"/>
    <property type="match status" value="1"/>
</dbReference>
<dbReference type="InterPro" id="IPR015856">
    <property type="entry name" value="ABC_transpr_CbiO/EcfA_su"/>
</dbReference>
<dbReference type="Proteomes" id="UP000602653">
    <property type="component" value="Chromosome"/>
</dbReference>
<evidence type="ECO:0000313" key="13">
    <source>
        <dbReference type="Proteomes" id="UP000602653"/>
    </source>
</evidence>
<evidence type="ECO:0000256" key="10">
    <source>
        <dbReference type="ARBA" id="ARBA00025157"/>
    </source>
</evidence>
<evidence type="ECO:0000256" key="7">
    <source>
        <dbReference type="ARBA" id="ARBA00022840"/>
    </source>
</evidence>
<keyword evidence="3" id="KW-0813">Transport</keyword>
<evidence type="ECO:0000256" key="5">
    <source>
        <dbReference type="ARBA" id="ARBA00022737"/>
    </source>
</evidence>
<evidence type="ECO:0000256" key="2">
    <source>
        <dbReference type="ARBA" id="ARBA00005417"/>
    </source>
</evidence>
<organism evidence="12 13">
    <name type="scientific">Arcanobacterium phocisimile</name>
    <dbReference type="NCBI Taxonomy" id="1302235"/>
    <lineage>
        <taxon>Bacteria</taxon>
        <taxon>Bacillati</taxon>
        <taxon>Actinomycetota</taxon>
        <taxon>Actinomycetes</taxon>
        <taxon>Actinomycetales</taxon>
        <taxon>Actinomycetaceae</taxon>
        <taxon>Arcanobacterium</taxon>
    </lineage>
</organism>
<reference evidence="12 13" key="1">
    <citation type="submission" date="2021-02" db="EMBL/GenBank/DDBJ databases">
        <title>Complete Genome Sequence of Arcanobacterium phocisimile strain DSM 26142T from a harbour seal.</title>
        <authorList>
            <person name="Borowiak M."/>
            <person name="Alssahen M."/>
            <person name="Malorny B."/>
            <person name="Laemmler C."/>
            <person name="Siebert U."/>
            <person name="Ploetz M."/>
            <person name="Abdulmawjood A."/>
        </authorList>
    </citation>
    <scope>NUCLEOTIDE SEQUENCE [LARGE SCALE GENOMIC DNA]</scope>
    <source>
        <strain evidence="12 13">DSM 26142</strain>
    </source>
</reference>
<keyword evidence="5" id="KW-0677">Repeat</keyword>
<evidence type="ECO:0000256" key="1">
    <source>
        <dbReference type="ARBA" id="ARBA00004202"/>
    </source>
</evidence>
<evidence type="ECO:0000256" key="4">
    <source>
        <dbReference type="ARBA" id="ARBA00022475"/>
    </source>
</evidence>
<evidence type="ECO:0000259" key="11">
    <source>
        <dbReference type="PROSITE" id="PS50893"/>
    </source>
</evidence>
<evidence type="ECO:0000313" key="12">
    <source>
        <dbReference type="EMBL" id="QRV01632.1"/>
    </source>
</evidence>
<evidence type="ECO:0000256" key="6">
    <source>
        <dbReference type="ARBA" id="ARBA00022741"/>
    </source>
</evidence>
<dbReference type="InterPro" id="IPR003439">
    <property type="entry name" value="ABC_transporter-like_ATP-bd"/>
</dbReference>
<dbReference type="SUPFAM" id="SSF52540">
    <property type="entry name" value="P-loop containing nucleoside triphosphate hydrolases"/>
    <property type="match status" value="2"/>
</dbReference>
<dbReference type="InterPro" id="IPR022216">
    <property type="entry name" value="ABC_Co_transporter"/>
</dbReference>
<gene>
    <name evidence="12" type="ORF">JTE88_05885</name>
</gene>
<dbReference type="InterPro" id="IPR050095">
    <property type="entry name" value="ECF_ABC_transporter_ATP-bd"/>
</dbReference>
<evidence type="ECO:0000256" key="8">
    <source>
        <dbReference type="ARBA" id="ARBA00022967"/>
    </source>
</evidence>
<accession>A0ABX7IFM9</accession>
<keyword evidence="7 12" id="KW-0067">ATP-binding</keyword>
<dbReference type="RefSeq" id="WP_204423517.1">
    <property type="nucleotide sequence ID" value="NZ_CP070228.1"/>
</dbReference>
<dbReference type="PROSITE" id="PS50893">
    <property type="entry name" value="ABC_TRANSPORTER_2"/>
    <property type="match status" value="2"/>
</dbReference>
<comment type="subcellular location">
    <subcellularLocation>
        <location evidence="1">Cell membrane</location>
        <topology evidence="1">Peripheral membrane protein</topology>
    </subcellularLocation>
</comment>
<dbReference type="PANTHER" id="PTHR43553:SF26">
    <property type="entry name" value="ABC TRANSPORTER ATP-BINDING PROTEIN BC_2655-RELATED"/>
    <property type="match status" value="1"/>
</dbReference>
<proteinExistence type="inferred from homology"/>
<keyword evidence="4" id="KW-1003">Cell membrane</keyword>
<dbReference type="CDD" id="cd03225">
    <property type="entry name" value="ABC_cobalt_CbiO_domain1"/>
    <property type="match status" value="2"/>
</dbReference>
<dbReference type="EMBL" id="CP070228">
    <property type="protein sequence ID" value="QRV01632.1"/>
    <property type="molecule type" value="Genomic_DNA"/>
</dbReference>
<protein>
    <submittedName>
        <fullName evidence="12">ABC transporter ATP-binding protein</fullName>
    </submittedName>
</protein>
<comment type="similarity">
    <text evidence="2">Belongs to the ABC transporter superfamily.</text>
</comment>
<keyword evidence="13" id="KW-1185">Reference proteome</keyword>
<dbReference type="InterPro" id="IPR027417">
    <property type="entry name" value="P-loop_NTPase"/>
</dbReference>
<feature type="domain" description="ABC transporter" evidence="11">
    <location>
        <begin position="308"/>
        <end position="544"/>
    </location>
</feature>
<keyword evidence="6" id="KW-0547">Nucleotide-binding</keyword>
<sequence>MTYLTQPVISLRNVTFQYRAQSAPTLCDISLDIFPGEKVAIVGASGSGKSTLMRLINGLVPHYFSGEVTGDITVAGLDPREVPLVDISTHVGTVLQDTTGQFVGLTVADDIAFSLENQAIPTHQMPQRVRETAAIVGMAEFLNHAPHELSGGQKQRVAMAGVLVDDVDILLFDEPLAMLDPASGRSSIDLIDDLKTIHGKTVVIVEHRLEDVLHRPVDRIVLMDHGRIVSISTPDELLASSLLEEHGIRPPLHVSALKYAGVTVTADMLPASVGTVRLSQSDVEKIHRWAHANGIMPVVPAAESTPALAVSNITVSYAGDETPNRVLTNVSTAINHGSMVSIVGSNGAGKSTLAKAICGFLPIESGKIVISGKDTAHWSIAERGQRVGFVLQEPGHMLSRTTIIEEIELGLHAHGVADDERVPRRDNVLKICGLWPYRNWPLSALSHGQKKRVTIAAILALNPDVLILDEPTAGQDFAHYTEFMDFLVSLNEHGTTVVLITHDMHLALEYTSRVIAMAHGEIIADDVPANVLTNEGISTEADLVTTGLYELARRVGYPDASKLVQAFVNVDRQVRRSAVAEQGDDTRG</sequence>
<keyword evidence="8" id="KW-1278">Translocase</keyword>
<name>A0ABX7IFM9_9ACTO</name>
<keyword evidence="9" id="KW-0472">Membrane</keyword>
<dbReference type="PROSITE" id="PS00211">
    <property type="entry name" value="ABC_TRANSPORTER_1"/>
    <property type="match status" value="2"/>
</dbReference>
<feature type="domain" description="ABC transporter" evidence="11">
    <location>
        <begin position="9"/>
        <end position="250"/>
    </location>
</feature>
<dbReference type="Pfam" id="PF00005">
    <property type="entry name" value="ABC_tran"/>
    <property type="match status" value="2"/>
</dbReference>
<dbReference type="PANTHER" id="PTHR43553">
    <property type="entry name" value="HEAVY METAL TRANSPORTER"/>
    <property type="match status" value="1"/>
</dbReference>
<dbReference type="SMART" id="SM00382">
    <property type="entry name" value="AAA"/>
    <property type="match status" value="2"/>
</dbReference>
<dbReference type="GO" id="GO:0005524">
    <property type="term" value="F:ATP binding"/>
    <property type="evidence" value="ECO:0007669"/>
    <property type="project" value="UniProtKB-KW"/>
</dbReference>
<dbReference type="Gene3D" id="3.40.50.300">
    <property type="entry name" value="P-loop containing nucleotide triphosphate hydrolases"/>
    <property type="match status" value="2"/>
</dbReference>
<dbReference type="InterPro" id="IPR003593">
    <property type="entry name" value="AAA+_ATPase"/>
</dbReference>
<dbReference type="NCBIfam" id="NF010167">
    <property type="entry name" value="PRK13648.1"/>
    <property type="match status" value="2"/>
</dbReference>
<evidence type="ECO:0000256" key="3">
    <source>
        <dbReference type="ARBA" id="ARBA00022448"/>
    </source>
</evidence>
<comment type="function">
    <text evidence="10">Probably part of an ABC transporter complex. Responsible for energy coupling to the transport system.</text>
</comment>